<feature type="domain" description="FAD-binding PCMH-type" evidence="2">
    <location>
        <begin position="45"/>
        <end position="218"/>
    </location>
</feature>
<protein>
    <submittedName>
        <fullName evidence="3">FAD-binding oxidoreductase</fullName>
    </submittedName>
</protein>
<dbReference type="GO" id="GO:0071949">
    <property type="term" value="F:FAD binding"/>
    <property type="evidence" value="ECO:0007669"/>
    <property type="project" value="InterPro"/>
</dbReference>
<dbReference type="PANTHER" id="PTHR11748:SF119">
    <property type="entry name" value="D-2-HYDROXYGLUTARATE DEHYDROGENASE"/>
    <property type="match status" value="1"/>
</dbReference>
<evidence type="ECO:0000256" key="1">
    <source>
        <dbReference type="ARBA" id="ARBA00022827"/>
    </source>
</evidence>
<dbReference type="Pfam" id="PF01565">
    <property type="entry name" value="FAD_binding_4"/>
    <property type="match status" value="1"/>
</dbReference>
<evidence type="ECO:0000313" key="3">
    <source>
        <dbReference type="EMBL" id="MCJ0764461.1"/>
    </source>
</evidence>
<dbReference type="GO" id="GO:0004458">
    <property type="term" value="F:D-lactate dehydrogenase (cytochrome) activity"/>
    <property type="evidence" value="ECO:0007669"/>
    <property type="project" value="TreeGrafter"/>
</dbReference>
<dbReference type="Gene3D" id="3.30.465.10">
    <property type="match status" value="1"/>
</dbReference>
<evidence type="ECO:0000313" key="4">
    <source>
        <dbReference type="Proteomes" id="UP001139447"/>
    </source>
</evidence>
<name>A0A9X1VVA7_9BURK</name>
<comment type="caution">
    <text evidence="3">The sequence shown here is derived from an EMBL/GenBank/DDBJ whole genome shotgun (WGS) entry which is preliminary data.</text>
</comment>
<evidence type="ECO:0000259" key="2">
    <source>
        <dbReference type="PROSITE" id="PS51387"/>
    </source>
</evidence>
<dbReference type="GO" id="GO:1903457">
    <property type="term" value="P:lactate catabolic process"/>
    <property type="evidence" value="ECO:0007669"/>
    <property type="project" value="TreeGrafter"/>
</dbReference>
<dbReference type="EMBL" id="JALGBI010000001">
    <property type="protein sequence ID" value="MCJ0764461.1"/>
    <property type="molecule type" value="Genomic_DNA"/>
</dbReference>
<keyword evidence="1" id="KW-0274">FAD</keyword>
<gene>
    <name evidence="3" type="ORF">MMF98_14685</name>
</gene>
<proteinExistence type="predicted"/>
<dbReference type="InterPro" id="IPR016166">
    <property type="entry name" value="FAD-bd_PCMH"/>
</dbReference>
<dbReference type="RefSeq" id="WP_243307111.1">
    <property type="nucleotide sequence ID" value="NZ_JALGBI010000001.1"/>
</dbReference>
<dbReference type="SUPFAM" id="SSF56176">
    <property type="entry name" value="FAD-binding/transporter-associated domain-like"/>
    <property type="match status" value="1"/>
</dbReference>
<dbReference type="PROSITE" id="PS51387">
    <property type="entry name" value="FAD_PCMH"/>
    <property type="match status" value="1"/>
</dbReference>
<dbReference type="AlphaFoldDB" id="A0A9X1VVA7"/>
<dbReference type="InterPro" id="IPR016169">
    <property type="entry name" value="FAD-bd_PCMH_sub2"/>
</dbReference>
<keyword evidence="4" id="KW-1185">Reference proteome</keyword>
<organism evidence="3 4">
    <name type="scientific">Variovorax terrae</name>
    <dbReference type="NCBI Taxonomy" id="2923278"/>
    <lineage>
        <taxon>Bacteria</taxon>
        <taxon>Pseudomonadati</taxon>
        <taxon>Pseudomonadota</taxon>
        <taxon>Betaproteobacteria</taxon>
        <taxon>Burkholderiales</taxon>
        <taxon>Comamonadaceae</taxon>
        <taxon>Variovorax</taxon>
    </lineage>
</organism>
<dbReference type="InterPro" id="IPR006094">
    <property type="entry name" value="Oxid_FAD_bind_N"/>
</dbReference>
<dbReference type="Proteomes" id="UP001139447">
    <property type="component" value="Unassembled WGS sequence"/>
</dbReference>
<keyword evidence="1" id="KW-0285">Flavoprotein</keyword>
<dbReference type="PANTHER" id="PTHR11748">
    <property type="entry name" value="D-LACTATE DEHYDROGENASE"/>
    <property type="match status" value="1"/>
</dbReference>
<sequence>MNPHTDSLARFTEELGGIRVLSAPEQLRRKSRDFFWYSPILNEQLEGRTADLVVVPQTEDEVVTIARAAARHGLPVTVRGGGTGNYGQCVPLAGGVVLDMTAMNRILSIRDGVAEVQAGVLLHALQQEAEKVGQQLRMFPSTLRAATVGGFIAGGSAGVGSVRNGVLKDPGNVLSVQVVTLEETPRVLELQGEDVQKVHHAYGTNGIITRVTLALQAAVHWYHSIATFGSYADATRFCHGICGTDIDLFLLTAVESGFTPYYKHLAEYFPPGSHAVFAMVGEDSRERYRAQARAFGGQETLCLPEAELHARRLPPAYECAYNHTTLQALKADKSWTYLQFEHPHPFDLDLCTRFKQRFGDEVLCHDEFLRATPTEYGAYGLPLVRFTTAARQYEIMDFLEASGCLIFDPHVYTIEDGGMKTIDQNQLAFKRLADPAGLMNPGKMKAWEAQRAPA</sequence>
<dbReference type="GO" id="GO:0008720">
    <property type="term" value="F:D-lactate dehydrogenase (NAD+) activity"/>
    <property type="evidence" value="ECO:0007669"/>
    <property type="project" value="TreeGrafter"/>
</dbReference>
<accession>A0A9X1VVA7</accession>
<reference evidence="3" key="1">
    <citation type="submission" date="2022-03" db="EMBL/GenBank/DDBJ databases">
        <authorList>
            <person name="Woo C.Y."/>
        </authorList>
    </citation>
    <scope>NUCLEOTIDE SEQUENCE</scope>
    <source>
        <strain evidence="3">CYS-02</strain>
    </source>
</reference>
<dbReference type="InterPro" id="IPR036318">
    <property type="entry name" value="FAD-bd_PCMH-like_sf"/>
</dbReference>